<dbReference type="InterPro" id="IPR029058">
    <property type="entry name" value="AB_hydrolase_fold"/>
</dbReference>
<evidence type="ECO:0000313" key="2">
    <source>
        <dbReference type="EMBL" id="CAD7698656.1"/>
    </source>
</evidence>
<dbReference type="Proteomes" id="UP000708148">
    <property type="component" value="Unassembled WGS sequence"/>
</dbReference>
<dbReference type="Gene3D" id="3.40.50.1820">
    <property type="entry name" value="alpha/beta hydrolase"/>
    <property type="match status" value="1"/>
</dbReference>
<dbReference type="EMBL" id="CAJHUC010000867">
    <property type="protein sequence ID" value="CAD7698656.1"/>
    <property type="molecule type" value="Genomic_DNA"/>
</dbReference>
<reference evidence="2" key="1">
    <citation type="submission" date="2020-12" db="EMBL/GenBank/DDBJ databases">
        <authorList>
            <person name="Iha C."/>
        </authorList>
    </citation>
    <scope>NUCLEOTIDE SEQUENCE</scope>
</reference>
<dbReference type="SUPFAM" id="SSF53474">
    <property type="entry name" value="alpha/beta-Hydrolases"/>
    <property type="match status" value="1"/>
</dbReference>
<gene>
    <name evidence="2" type="ORF">OSTQU699_LOCUS4017</name>
</gene>
<dbReference type="PANTHER" id="PTHR43433:SF5">
    <property type="entry name" value="AB HYDROLASE-1 DOMAIN-CONTAINING PROTEIN"/>
    <property type="match status" value="1"/>
</dbReference>
<organism evidence="2 3">
    <name type="scientific">Ostreobium quekettii</name>
    <dbReference type="NCBI Taxonomy" id="121088"/>
    <lineage>
        <taxon>Eukaryota</taxon>
        <taxon>Viridiplantae</taxon>
        <taxon>Chlorophyta</taxon>
        <taxon>core chlorophytes</taxon>
        <taxon>Ulvophyceae</taxon>
        <taxon>TCBD clade</taxon>
        <taxon>Bryopsidales</taxon>
        <taxon>Ostreobineae</taxon>
        <taxon>Ostreobiaceae</taxon>
        <taxon>Ostreobium</taxon>
    </lineage>
</organism>
<evidence type="ECO:0000313" key="3">
    <source>
        <dbReference type="Proteomes" id="UP000708148"/>
    </source>
</evidence>
<dbReference type="PANTHER" id="PTHR43433">
    <property type="entry name" value="HYDROLASE, ALPHA/BETA FOLD FAMILY PROTEIN"/>
    <property type="match status" value="1"/>
</dbReference>
<keyword evidence="3" id="KW-1185">Reference proteome</keyword>
<comment type="caution">
    <text evidence="2">The sequence shown here is derived from an EMBL/GenBank/DDBJ whole genome shotgun (WGS) entry which is preliminary data.</text>
</comment>
<accession>A0A8S1J573</accession>
<sequence length="329" mass="37295">MEPLQVPEPARTGYARAGDGSELYYELYCSGLSKEHEDRASAESWPRAMFIMGFACTCDCWAPQLDGLLQQEEERPLEICVVDNRGIGRSSKPAGHKSYTTVIMANDVVAVADQLGWAEFHCVGFSLGAMVSTKVASMYSERIRSLSLLGVTGGRWQTLPATWRSFKLFVKSMFVKSPEDKAKMTVKFHFSRRTLEERVGFDKFRRKDVLFQEYLQCQKATTPQAGLHGQLMACLKHNLSKKDISQIRGGEFPVQLIHGRHDVVAHKKYARRIAKLLAAQLVEVEGGHMITRECGHEVNRLLAMSIMYPYTRSDRSRHLDRTMRRKSEG</sequence>
<dbReference type="AlphaFoldDB" id="A0A8S1J573"/>
<dbReference type="InterPro" id="IPR050471">
    <property type="entry name" value="AB_hydrolase"/>
</dbReference>
<feature type="domain" description="AB hydrolase-1" evidence="1">
    <location>
        <begin position="61"/>
        <end position="290"/>
    </location>
</feature>
<dbReference type="Pfam" id="PF00561">
    <property type="entry name" value="Abhydrolase_1"/>
    <property type="match status" value="1"/>
</dbReference>
<dbReference type="InterPro" id="IPR000073">
    <property type="entry name" value="AB_hydrolase_1"/>
</dbReference>
<proteinExistence type="predicted"/>
<evidence type="ECO:0000259" key="1">
    <source>
        <dbReference type="Pfam" id="PF00561"/>
    </source>
</evidence>
<protein>
    <recommendedName>
        <fullName evidence="1">AB hydrolase-1 domain-containing protein</fullName>
    </recommendedName>
</protein>
<dbReference type="OrthoDB" id="19657at2759"/>
<name>A0A8S1J573_9CHLO</name>